<proteinExistence type="predicted"/>
<dbReference type="Proteomes" id="UP001596084">
    <property type="component" value="Unassembled WGS sequence"/>
</dbReference>
<sequence>MTSNFRRIALFLIASCALFSGARAQNNTETGCPTATALKAEQLYGLWTARFSNPPAGLPSQATVQLQRHAEFTESLAGTVSRDLGSATGAKAIAGHAAKAALAGDLEDGMLLLDESSDHLSITGTWNGEMVPGSCGKVFQGQWKDTSSSAAPNAPDVAFTLTKLP</sequence>
<comment type="caution">
    <text evidence="2">The sequence shown here is derived from an EMBL/GenBank/DDBJ whole genome shotgun (WGS) entry which is preliminary data.</text>
</comment>
<evidence type="ECO:0000256" key="1">
    <source>
        <dbReference type="SAM" id="SignalP"/>
    </source>
</evidence>
<reference evidence="3" key="1">
    <citation type="journal article" date="2019" name="Int. J. Syst. Evol. Microbiol.">
        <title>The Global Catalogue of Microorganisms (GCM) 10K type strain sequencing project: providing services to taxonomists for standard genome sequencing and annotation.</title>
        <authorList>
            <consortium name="The Broad Institute Genomics Platform"/>
            <consortium name="The Broad Institute Genome Sequencing Center for Infectious Disease"/>
            <person name="Wu L."/>
            <person name="Ma J."/>
        </authorList>
    </citation>
    <scope>NUCLEOTIDE SEQUENCE [LARGE SCALE GENOMIC DNA]</scope>
    <source>
        <strain evidence="3">CGMCC 4.7277</strain>
    </source>
</reference>
<name>A0ABW0QD84_9BURK</name>
<accession>A0ABW0QD84</accession>
<gene>
    <name evidence="2" type="ORF">ACFPP7_17820</name>
</gene>
<dbReference type="EMBL" id="JBHSMX010000057">
    <property type="protein sequence ID" value="MFC5522750.1"/>
    <property type="molecule type" value="Genomic_DNA"/>
</dbReference>
<feature type="chain" id="PRO_5046635422" evidence="1">
    <location>
        <begin position="25"/>
        <end position="165"/>
    </location>
</feature>
<dbReference type="RefSeq" id="WP_174548571.1">
    <property type="nucleotide sequence ID" value="NZ_JBHSMX010000057.1"/>
</dbReference>
<evidence type="ECO:0000313" key="3">
    <source>
        <dbReference type="Proteomes" id="UP001596084"/>
    </source>
</evidence>
<keyword evidence="3" id="KW-1185">Reference proteome</keyword>
<keyword evidence="1" id="KW-0732">Signal</keyword>
<feature type="signal peptide" evidence="1">
    <location>
        <begin position="1"/>
        <end position="24"/>
    </location>
</feature>
<organism evidence="2 3">
    <name type="scientific">Polaromonas jejuensis</name>
    <dbReference type="NCBI Taxonomy" id="457502"/>
    <lineage>
        <taxon>Bacteria</taxon>
        <taxon>Pseudomonadati</taxon>
        <taxon>Pseudomonadota</taxon>
        <taxon>Betaproteobacteria</taxon>
        <taxon>Burkholderiales</taxon>
        <taxon>Comamonadaceae</taxon>
        <taxon>Polaromonas</taxon>
    </lineage>
</organism>
<evidence type="ECO:0000313" key="2">
    <source>
        <dbReference type="EMBL" id="MFC5522750.1"/>
    </source>
</evidence>
<protein>
    <submittedName>
        <fullName evidence="2">Uncharacterized protein</fullName>
    </submittedName>
</protein>